<evidence type="ECO:0000256" key="6">
    <source>
        <dbReference type="ARBA" id="ARBA00022454"/>
    </source>
</evidence>
<evidence type="ECO:0000256" key="12">
    <source>
        <dbReference type="ARBA" id="ARBA00022895"/>
    </source>
</evidence>
<feature type="region of interest" description="Disordered" evidence="16">
    <location>
        <begin position="1"/>
        <end position="66"/>
    </location>
</feature>
<feature type="domain" description="CUE" evidence="17">
    <location>
        <begin position="74"/>
        <end position="117"/>
    </location>
</feature>
<dbReference type="PANTHER" id="PTHR16308">
    <property type="entry name" value="UBIQUITIN ASSOCIATED PROTEIN 2-LIKE/LINGERER"/>
    <property type="match status" value="1"/>
</dbReference>
<gene>
    <name evidence="18" type="ORF">MELLADRAFT_115287</name>
</gene>
<evidence type="ECO:0000256" key="10">
    <source>
        <dbReference type="ARBA" id="ARBA00022786"/>
    </source>
</evidence>
<evidence type="ECO:0000256" key="14">
    <source>
        <dbReference type="ARBA" id="ARBA00023204"/>
    </source>
</evidence>
<dbReference type="VEuPathDB" id="FungiDB:MELLADRAFT_115287"/>
<evidence type="ECO:0000256" key="8">
    <source>
        <dbReference type="ARBA" id="ARBA00022553"/>
    </source>
</evidence>
<feature type="region of interest" description="Disordered" evidence="16">
    <location>
        <begin position="122"/>
        <end position="196"/>
    </location>
</feature>
<organism evidence="19">
    <name type="scientific">Melampsora larici-populina (strain 98AG31 / pathotype 3-4-7)</name>
    <name type="common">Poplar leaf rust fungus</name>
    <dbReference type="NCBI Taxonomy" id="747676"/>
    <lineage>
        <taxon>Eukaryota</taxon>
        <taxon>Fungi</taxon>
        <taxon>Dikarya</taxon>
        <taxon>Basidiomycota</taxon>
        <taxon>Pucciniomycotina</taxon>
        <taxon>Pucciniomycetes</taxon>
        <taxon>Pucciniales</taxon>
        <taxon>Melampsoraceae</taxon>
        <taxon>Melampsora</taxon>
    </lineage>
</organism>
<keyword evidence="11" id="KW-0832">Ubl conjugation</keyword>
<feature type="compositionally biased region" description="Polar residues" evidence="16">
    <location>
        <begin position="186"/>
        <end position="196"/>
    </location>
</feature>
<keyword evidence="14" id="KW-0234">DNA repair</keyword>
<dbReference type="InterPro" id="IPR003892">
    <property type="entry name" value="CUE"/>
</dbReference>
<dbReference type="EMBL" id="GL883092">
    <property type="protein sequence ID" value="EGG11513.1"/>
    <property type="molecule type" value="Genomic_DNA"/>
</dbReference>
<evidence type="ECO:0000256" key="15">
    <source>
        <dbReference type="ARBA" id="ARBA00023242"/>
    </source>
</evidence>
<evidence type="ECO:0000256" key="11">
    <source>
        <dbReference type="ARBA" id="ARBA00022843"/>
    </source>
</evidence>
<name>F4R737_MELLP</name>
<evidence type="ECO:0000256" key="4">
    <source>
        <dbReference type="ARBA" id="ARBA00005491"/>
    </source>
</evidence>
<dbReference type="eggNOG" id="ENOG502S359">
    <property type="taxonomic scope" value="Eukaryota"/>
</dbReference>
<dbReference type="InterPro" id="IPR009060">
    <property type="entry name" value="UBA-like_sf"/>
</dbReference>
<dbReference type="GO" id="GO:0006281">
    <property type="term" value="P:DNA repair"/>
    <property type="evidence" value="ECO:0007669"/>
    <property type="project" value="UniProtKB-KW"/>
</dbReference>
<keyword evidence="6" id="KW-0158">Chromosome</keyword>
<keyword evidence="15" id="KW-0539">Nucleus</keyword>
<keyword evidence="13" id="KW-0238">DNA-binding</keyword>
<evidence type="ECO:0000256" key="9">
    <source>
        <dbReference type="ARBA" id="ARBA00022763"/>
    </source>
</evidence>
<feature type="compositionally biased region" description="Polar residues" evidence="16">
    <location>
        <begin position="28"/>
        <end position="45"/>
    </location>
</feature>
<comment type="subcellular location">
    <subcellularLocation>
        <location evidence="3">Chromosome</location>
        <location evidence="3">Telomere</location>
    </subcellularLocation>
    <subcellularLocation>
        <location evidence="2">Cytoplasm</location>
    </subcellularLocation>
    <subcellularLocation>
        <location evidence="1">Nucleus</location>
    </subcellularLocation>
</comment>
<dbReference type="InterPro" id="IPR051833">
    <property type="entry name" value="TC-DDR_regulator"/>
</dbReference>
<keyword evidence="12" id="KW-0779">Telomere</keyword>
<evidence type="ECO:0000313" key="19">
    <source>
        <dbReference type="Proteomes" id="UP000001072"/>
    </source>
</evidence>
<evidence type="ECO:0000256" key="3">
    <source>
        <dbReference type="ARBA" id="ARBA00004574"/>
    </source>
</evidence>
<dbReference type="OrthoDB" id="5396806at2759"/>
<dbReference type="PROSITE" id="PS51140">
    <property type="entry name" value="CUE"/>
    <property type="match status" value="1"/>
</dbReference>
<dbReference type="CDD" id="cd14368">
    <property type="entry name" value="CUE_DEF1_like"/>
    <property type="match status" value="1"/>
</dbReference>
<evidence type="ECO:0000256" key="16">
    <source>
        <dbReference type="SAM" id="MobiDB-lite"/>
    </source>
</evidence>
<evidence type="ECO:0000256" key="13">
    <source>
        <dbReference type="ARBA" id="ARBA00023125"/>
    </source>
</evidence>
<dbReference type="GO" id="GO:0043130">
    <property type="term" value="F:ubiquitin binding"/>
    <property type="evidence" value="ECO:0007669"/>
    <property type="project" value="InterPro"/>
</dbReference>
<feature type="compositionally biased region" description="Low complexity" evidence="16">
    <location>
        <begin position="146"/>
        <end position="155"/>
    </location>
</feature>
<keyword evidence="10" id="KW-0833">Ubl conjugation pathway</keyword>
<dbReference type="GO" id="GO:0005737">
    <property type="term" value="C:cytoplasm"/>
    <property type="evidence" value="ECO:0007669"/>
    <property type="project" value="UniProtKB-SubCell"/>
</dbReference>
<accession>F4R737</accession>
<dbReference type="GeneID" id="18925558"/>
<feature type="non-terminal residue" evidence="18">
    <location>
        <position position="196"/>
    </location>
</feature>
<dbReference type="InParanoid" id="F4R737"/>
<dbReference type="GO" id="GO:0000781">
    <property type="term" value="C:chromosome, telomeric region"/>
    <property type="evidence" value="ECO:0007669"/>
    <property type="project" value="UniProtKB-SubCell"/>
</dbReference>
<keyword evidence="8" id="KW-0597">Phosphoprotein</keyword>
<dbReference type="Proteomes" id="UP000001072">
    <property type="component" value="Unassembled WGS sequence"/>
</dbReference>
<reference evidence="19" key="1">
    <citation type="journal article" date="2011" name="Proc. Natl. Acad. Sci. U.S.A.">
        <title>Obligate biotrophy features unraveled by the genomic analysis of rust fungi.</title>
        <authorList>
            <person name="Duplessis S."/>
            <person name="Cuomo C.A."/>
            <person name="Lin Y.-C."/>
            <person name="Aerts A."/>
            <person name="Tisserant E."/>
            <person name="Veneault-Fourrey C."/>
            <person name="Joly D.L."/>
            <person name="Hacquard S."/>
            <person name="Amselem J."/>
            <person name="Cantarel B.L."/>
            <person name="Chiu R."/>
            <person name="Coutinho P.M."/>
            <person name="Feau N."/>
            <person name="Field M."/>
            <person name="Frey P."/>
            <person name="Gelhaye E."/>
            <person name="Goldberg J."/>
            <person name="Grabherr M.G."/>
            <person name="Kodira C.D."/>
            <person name="Kohler A."/>
            <person name="Kuees U."/>
            <person name="Lindquist E.A."/>
            <person name="Lucas S.M."/>
            <person name="Mago R."/>
            <person name="Mauceli E."/>
            <person name="Morin E."/>
            <person name="Murat C."/>
            <person name="Pangilinan J.L."/>
            <person name="Park R."/>
            <person name="Pearson M."/>
            <person name="Quesneville H."/>
            <person name="Rouhier N."/>
            <person name="Sakthikumar S."/>
            <person name="Salamov A.A."/>
            <person name="Schmutz J."/>
            <person name="Selles B."/>
            <person name="Shapiro H."/>
            <person name="Tanguay P."/>
            <person name="Tuskan G.A."/>
            <person name="Henrissat B."/>
            <person name="Van de Peer Y."/>
            <person name="Rouze P."/>
            <person name="Ellis J.G."/>
            <person name="Dodds P.N."/>
            <person name="Schein J.E."/>
            <person name="Zhong S."/>
            <person name="Hamelin R.C."/>
            <person name="Grigoriev I.V."/>
            <person name="Szabo L.J."/>
            <person name="Martin F."/>
        </authorList>
    </citation>
    <scope>NUCLEOTIDE SEQUENCE [LARGE SCALE GENOMIC DNA]</scope>
    <source>
        <strain evidence="19">98AG31 / pathotype 3-4-7</strain>
    </source>
</reference>
<dbReference type="GO" id="GO:0003677">
    <property type="term" value="F:DNA binding"/>
    <property type="evidence" value="ECO:0007669"/>
    <property type="project" value="UniProtKB-KW"/>
</dbReference>
<dbReference type="KEGG" id="mlr:MELLADRAFT_115287"/>
<dbReference type="HOGENOM" id="CLU_1403022_0_0_1"/>
<evidence type="ECO:0000259" key="17">
    <source>
        <dbReference type="PROSITE" id="PS51140"/>
    </source>
</evidence>
<dbReference type="SUPFAM" id="SSF46934">
    <property type="entry name" value="UBA-like"/>
    <property type="match status" value="1"/>
</dbReference>
<evidence type="ECO:0000256" key="1">
    <source>
        <dbReference type="ARBA" id="ARBA00004123"/>
    </source>
</evidence>
<protein>
    <recommendedName>
        <fullName evidence="5">RNA polymerase II degradation factor 1</fullName>
    </recommendedName>
</protein>
<sequence length="196" mass="20691">MAEVTTRGGGLPRSALRGRGRGRGGSNFNGTPHSNNSTNGFTSKVNGHRPYQARPSTHSPPNDEPEELKMIRKKHGQKLATIRELFPTWTDEDLLMALNEASGDLELAATRISEGLAEQWGSVKSKKDKKVVPSATQALSHPRAQNSGGVNNVGSGARGRTDTSRGTTRGGGRGAAPRGSGRGQWATGSSRPSPTI</sequence>
<keyword evidence="9" id="KW-0227">DNA damage</keyword>
<evidence type="ECO:0000256" key="7">
    <source>
        <dbReference type="ARBA" id="ARBA00022490"/>
    </source>
</evidence>
<comment type="similarity">
    <text evidence="4">Belongs to the DEF1 family.</text>
</comment>
<proteinExistence type="inferred from homology"/>
<dbReference type="Pfam" id="PF02845">
    <property type="entry name" value="CUE"/>
    <property type="match status" value="1"/>
</dbReference>
<feature type="compositionally biased region" description="Polar residues" evidence="16">
    <location>
        <begin position="135"/>
        <end position="145"/>
    </location>
</feature>
<dbReference type="InterPro" id="IPR041803">
    <property type="entry name" value="DEF1_CUE"/>
</dbReference>
<evidence type="ECO:0000256" key="5">
    <source>
        <dbReference type="ARBA" id="ARBA00020536"/>
    </source>
</evidence>
<dbReference type="AlphaFoldDB" id="F4R737"/>
<dbReference type="GO" id="GO:0005634">
    <property type="term" value="C:nucleus"/>
    <property type="evidence" value="ECO:0007669"/>
    <property type="project" value="UniProtKB-SubCell"/>
</dbReference>
<evidence type="ECO:0000256" key="2">
    <source>
        <dbReference type="ARBA" id="ARBA00004496"/>
    </source>
</evidence>
<keyword evidence="19" id="KW-1185">Reference proteome</keyword>
<dbReference type="PANTHER" id="PTHR16308:SF13">
    <property type="entry name" value="PROTEIN LINGERER"/>
    <property type="match status" value="1"/>
</dbReference>
<evidence type="ECO:0000313" key="18">
    <source>
        <dbReference type="EMBL" id="EGG11513.1"/>
    </source>
</evidence>
<dbReference type="RefSeq" id="XP_007405148.1">
    <property type="nucleotide sequence ID" value="XM_007405086.1"/>
</dbReference>
<keyword evidence="7" id="KW-0963">Cytoplasm</keyword>